<gene>
    <name evidence="2" type="ORF">dnm_016420</name>
</gene>
<reference evidence="2" key="1">
    <citation type="journal article" date="2021" name="Microb. Physiol.">
        <title>Proteogenomic Insights into the Physiology of Marine, Sulfate-Reducing, Filamentous Desulfonema limicola and Desulfonema magnum.</title>
        <authorList>
            <person name="Schnaars V."/>
            <person name="Wohlbrand L."/>
            <person name="Scheve S."/>
            <person name="Hinrichs C."/>
            <person name="Reinhardt R."/>
            <person name="Rabus R."/>
        </authorList>
    </citation>
    <scope>NUCLEOTIDE SEQUENCE</scope>
    <source>
        <strain evidence="2">4be13</strain>
    </source>
</reference>
<evidence type="ECO:0000313" key="3">
    <source>
        <dbReference type="Proteomes" id="UP000663722"/>
    </source>
</evidence>
<organism evidence="2 3">
    <name type="scientific">Desulfonema magnum</name>
    <dbReference type="NCBI Taxonomy" id="45655"/>
    <lineage>
        <taxon>Bacteria</taxon>
        <taxon>Pseudomonadati</taxon>
        <taxon>Thermodesulfobacteriota</taxon>
        <taxon>Desulfobacteria</taxon>
        <taxon>Desulfobacterales</taxon>
        <taxon>Desulfococcaceae</taxon>
        <taxon>Desulfonema</taxon>
    </lineage>
</organism>
<dbReference type="AlphaFoldDB" id="A0A975GLA2"/>
<keyword evidence="3" id="KW-1185">Reference proteome</keyword>
<dbReference type="SUPFAM" id="SSF56300">
    <property type="entry name" value="Metallo-dependent phosphatases"/>
    <property type="match status" value="1"/>
</dbReference>
<dbReference type="InterPro" id="IPR004843">
    <property type="entry name" value="Calcineurin-like_PHP"/>
</dbReference>
<accession>A0A975GLA2</accession>
<dbReference type="GO" id="GO:0016787">
    <property type="term" value="F:hydrolase activity"/>
    <property type="evidence" value="ECO:0007669"/>
    <property type="project" value="InterPro"/>
</dbReference>
<dbReference type="InterPro" id="IPR029052">
    <property type="entry name" value="Metallo-depent_PP-like"/>
</dbReference>
<evidence type="ECO:0000313" key="2">
    <source>
        <dbReference type="EMBL" id="QTA85631.1"/>
    </source>
</evidence>
<feature type="domain" description="Calcineurin-like phosphoesterase" evidence="1">
    <location>
        <begin position="5"/>
        <end position="130"/>
    </location>
</feature>
<dbReference type="KEGG" id="dmm:dnm_016420"/>
<proteinExistence type="predicted"/>
<dbReference type="RefSeq" id="WP_207681610.1">
    <property type="nucleotide sequence ID" value="NZ_CP061800.1"/>
</dbReference>
<protein>
    <submittedName>
        <fullName evidence="2">Metallophosphoesterase family protein</fullName>
    </submittedName>
</protein>
<evidence type="ECO:0000259" key="1">
    <source>
        <dbReference type="Pfam" id="PF00149"/>
    </source>
</evidence>
<name>A0A975GLA2_9BACT</name>
<dbReference type="Proteomes" id="UP000663722">
    <property type="component" value="Chromosome"/>
</dbReference>
<dbReference type="Pfam" id="PF00149">
    <property type="entry name" value="Metallophos"/>
    <property type="match status" value="1"/>
</dbReference>
<dbReference type="Gene3D" id="3.60.21.10">
    <property type="match status" value="1"/>
</dbReference>
<dbReference type="EMBL" id="CP061800">
    <property type="protein sequence ID" value="QTA85631.1"/>
    <property type="molecule type" value="Genomic_DNA"/>
</dbReference>
<sequence>MSNIRYICLSDMHFGQHDSILTNLRTNLSGIDLSKPSPAMVALCNGLRDMIKANDKQDTPPTLILAGDILEIALTPMNNASAAFEQFIRHILPKEEENLFDKIVFIPGNHDHHMWELARETQYVEHLKEVPPDSLLTPPWHDSRMFEKEDKKPLPRGYYLSNLIHRAEYLKNFEVSVAYPNFGLYNNDRCAIFHHGHFVEEIYHLMSDLARMFFPDKKQPSATVGDIEAENFAWIDFFWSAMGRSGKVGPLIENIYISLSVEKARDKLLKNLTRGLIRKHGFWWLRLMRKPLEFILQKTADAIVTRERSKGGGKALSDEAEQGLKKYLTGPVLAQMTHEIGRDPRDVTFIFGHTHKPCETQYQLSGYPRTLVNVYNTGGWVVEKTTTAPIYGAAAVLLDDDLNVTSLRLYNEGKYEVQVKEVSGGAPGALTQHVRELVKKTAPTWNEFSRVAAEEIGKHKKYLGKRIRQMENL</sequence>